<dbReference type="EMBL" id="NFLC01000003">
    <property type="protein sequence ID" value="OUQ11392.1"/>
    <property type="molecule type" value="Genomic_DNA"/>
</dbReference>
<dbReference type="GO" id="GO:0008173">
    <property type="term" value="F:RNA methyltransferase activity"/>
    <property type="evidence" value="ECO:0007669"/>
    <property type="project" value="InterPro"/>
</dbReference>
<dbReference type="InterPro" id="IPR029028">
    <property type="entry name" value="Alpha/beta_knot_MTases"/>
</dbReference>
<evidence type="ECO:0000256" key="4">
    <source>
        <dbReference type="SAM" id="MobiDB-lite"/>
    </source>
</evidence>
<evidence type="ECO:0000256" key="1">
    <source>
        <dbReference type="ARBA" id="ARBA00007228"/>
    </source>
</evidence>
<feature type="compositionally biased region" description="Basic and acidic residues" evidence="4">
    <location>
        <begin position="13"/>
        <end position="22"/>
    </location>
</feature>
<evidence type="ECO:0000256" key="3">
    <source>
        <dbReference type="ARBA" id="ARBA00022679"/>
    </source>
</evidence>
<organism evidence="6 7">
    <name type="scientific">Enterococcus cecorum</name>
    <dbReference type="NCBI Taxonomy" id="44008"/>
    <lineage>
        <taxon>Bacteria</taxon>
        <taxon>Bacillati</taxon>
        <taxon>Bacillota</taxon>
        <taxon>Bacilli</taxon>
        <taxon>Lactobacillales</taxon>
        <taxon>Enterococcaceae</taxon>
        <taxon>Enterococcus</taxon>
    </lineage>
</organism>
<dbReference type="Gene3D" id="3.40.1280.10">
    <property type="match status" value="1"/>
</dbReference>
<dbReference type="FunFam" id="3.40.1280.10:FF:000008">
    <property type="entry name" value="Group 3 RNA methyltransferase TrmH"/>
    <property type="match status" value="1"/>
</dbReference>
<comment type="similarity">
    <text evidence="1">Belongs to the class IV-like SAM-binding methyltransferase superfamily. RNA methyltransferase TrmH family.</text>
</comment>
<dbReference type="SMART" id="SM00967">
    <property type="entry name" value="SpoU_sub_bind"/>
    <property type="match status" value="1"/>
</dbReference>
<dbReference type="Gene3D" id="3.30.1330.30">
    <property type="match status" value="1"/>
</dbReference>
<reference evidence="7" key="1">
    <citation type="submission" date="2017-04" db="EMBL/GenBank/DDBJ databases">
        <title>Function of individual gut microbiota members based on whole genome sequencing of pure cultures obtained from chicken caecum.</title>
        <authorList>
            <person name="Medvecky M."/>
            <person name="Cejkova D."/>
            <person name="Polansky O."/>
            <person name="Karasova D."/>
            <person name="Kubasova T."/>
            <person name="Cizek A."/>
            <person name="Rychlik I."/>
        </authorList>
    </citation>
    <scope>NUCLEOTIDE SEQUENCE [LARGE SCALE GENOMIC DNA]</scope>
    <source>
        <strain evidence="7">An144</strain>
    </source>
</reference>
<dbReference type="InterPro" id="IPR004441">
    <property type="entry name" value="rRNA_MeTrfase_TrmH"/>
</dbReference>
<keyword evidence="3 6" id="KW-0808">Transferase</keyword>
<dbReference type="SUPFAM" id="SSF55315">
    <property type="entry name" value="L30e-like"/>
    <property type="match status" value="1"/>
</dbReference>
<feature type="region of interest" description="Disordered" evidence="4">
    <location>
        <begin position="1"/>
        <end position="25"/>
    </location>
</feature>
<dbReference type="GO" id="GO:0032259">
    <property type="term" value="P:methylation"/>
    <property type="evidence" value="ECO:0007669"/>
    <property type="project" value="UniProtKB-KW"/>
</dbReference>
<name>A0A1Y4R3S9_9ENTE</name>
<dbReference type="GO" id="GO:0006396">
    <property type="term" value="P:RNA processing"/>
    <property type="evidence" value="ECO:0007669"/>
    <property type="project" value="InterPro"/>
</dbReference>
<keyword evidence="2 6" id="KW-0489">Methyltransferase</keyword>
<evidence type="ECO:0000313" key="6">
    <source>
        <dbReference type="EMBL" id="OUQ11392.1"/>
    </source>
</evidence>
<dbReference type="PANTHER" id="PTHR46429:SF1">
    <property type="entry name" value="23S RRNA (GUANOSINE-2'-O-)-METHYLTRANSFERASE RLMB"/>
    <property type="match status" value="1"/>
</dbReference>
<evidence type="ECO:0000256" key="2">
    <source>
        <dbReference type="ARBA" id="ARBA00022603"/>
    </source>
</evidence>
<dbReference type="InterPro" id="IPR001537">
    <property type="entry name" value="SpoU_MeTrfase"/>
</dbReference>
<comment type="caution">
    <text evidence="6">The sequence shown here is derived from an EMBL/GenBank/DDBJ whole genome shotgun (WGS) entry which is preliminary data.</text>
</comment>
<proteinExistence type="inferred from homology"/>
<dbReference type="CDD" id="cd18103">
    <property type="entry name" value="SpoU-like_RlmB"/>
    <property type="match status" value="1"/>
</dbReference>
<dbReference type="SUPFAM" id="SSF75217">
    <property type="entry name" value="alpha/beta knot"/>
    <property type="match status" value="1"/>
</dbReference>
<dbReference type="PANTHER" id="PTHR46429">
    <property type="entry name" value="23S RRNA (GUANOSINE-2'-O-)-METHYLTRANSFERASE RLMB"/>
    <property type="match status" value="1"/>
</dbReference>
<gene>
    <name evidence="6" type="ORF">B5E88_02760</name>
</gene>
<evidence type="ECO:0000313" key="7">
    <source>
        <dbReference type="Proteomes" id="UP000196074"/>
    </source>
</evidence>
<protein>
    <submittedName>
        <fullName evidence="6">23S rRNA (Guanosine(2251)-2'-O)-methyltransferase RlmB</fullName>
    </submittedName>
</protein>
<feature type="domain" description="RNA 2-O ribose methyltransferase substrate binding" evidence="5">
    <location>
        <begin position="33"/>
        <end position="107"/>
    </location>
</feature>
<dbReference type="Proteomes" id="UP000196074">
    <property type="component" value="Unassembled WGS sequence"/>
</dbReference>
<dbReference type="Pfam" id="PF00588">
    <property type="entry name" value="SpoU_methylase"/>
    <property type="match status" value="1"/>
</dbReference>
<dbReference type="InterPro" id="IPR013123">
    <property type="entry name" value="SpoU_subst-bd"/>
</dbReference>
<accession>A0A1Y4R3S9</accession>
<dbReference type="AlphaFoldDB" id="A0A1Y4R3S9"/>
<evidence type="ECO:0000259" key="5">
    <source>
        <dbReference type="SMART" id="SM00967"/>
    </source>
</evidence>
<sequence length="267" mass="29450">MTKSNNKRNPYQKRTEKVKRQPSENQGLASDEFVFGMHATLEAIQQGRGNKLFIQDSLKGEKVQQLKDLATAQHLPIKWVPKAKLDSLSNQAVHQGVVLTITPYEYLSLAQLLDQTKENPFFLILDSLEDPHNFGSILRTADATGVDGVIIPKHRAVGITPIVVKTSTGAVEHVPIARVTNLQQTISQLKEQGFWIFGTDMQGVNYRDWNASGSVALIIGNEGKGMAPGLKKEVDQMLTIPMTGHVQSLNASVAASLLMYEAFFKRG</sequence>
<dbReference type="Pfam" id="PF08032">
    <property type="entry name" value="SpoU_sub_bind"/>
    <property type="match status" value="1"/>
</dbReference>
<dbReference type="GO" id="GO:0003723">
    <property type="term" value="F:RNA binding"/>
    <property type="evidence" value="ECO:0007669"/>
    <property type="project" value="InterPro"/>
</dbReference>
<dbReference type="GO" id="GO:0005829">
    <property type="term" value="C:cytosol"/>
    <property type="evidence" value="ECO:0007669"/>
    <property type="project" value="TreeGrafter"/>
</dbReference>
<dbReference type="InterPro" id="IPR029064">
    <property type="entry name" value="Ribosomal_eL30-like_sf"/>
</dbReference>
<dbReference type="InterPro" id="IPR029026">
    <property type="entry name" value="tRNA_m1G_MTases_N"/>
</dbReference>
<dbReference type="NCBIfam" id="TIGR00186">
    <property type="entry name" value="rRNA_methyl_3"/>
    <property type="match status" value="1"/>
</dbReference>